<reference evidence="2 3" key="1">
    <citation type="submission" date="2015-01" db="EMBL/GenBank/DDBJ databases">
        <title>Draft genome of Vibrio mytili type strain CAIM 528.</title>
        <authorList>
            <person name="Gonzalez-Castillo A."/>
            <person name="Gomez-Gil B."/>
            <person name="Enciso-Ibarra J."/>
        </authorList>
    </citation>
    <scope>NUCLEOTIDE SEQUENCE [LARGE SCALE GENOMIC DNA]</scope>
    <source>
        <strain evidence="2 3">CAIM 528</strain>
    </source>
</reference>
<sequence length="217" mass="23315">MMEHLIHSRHKRLLSALLISAATLYGPAALAQDPGIQDSCMEDLYGKNLNCTANDINIAEANNIVVTEIDGQPVGPGTDVCVAGKEVTFEADFNVVSTASDRYDIGLYFQNNGGPDALNGSCNIYTLSDEYSVNASNTDGDSCWDVEQAQVVVHSAEITTLCQDTDGDGQLNLPNCVSWRQPGKNEVCGYPTDAFPGAPSKLSFVSLLDFQHKFLSS</sequence>
<name>A0A0C3EBZ8_9VIBR</name>
<dbReference type="RefSeq" id="WP_041154449.1">
    <property type="nucleotide sequence ID" value="NZ_CBCRVP010000021.1"/>
</dbReference>
<proteinExistence type="predicted"/>
<keyword evidence="1" id="KW-0732">Signal</keyword>
<accession>A0A0C3EBZ8</accession>
<feature type="chain" id="PRO_5002163850" evidence="1">
    <location>
        <begin position="32"/>
        <end position="217"/>
    </location>
</feature>
<organism evidence="2 3">
    <name type="scientific">Vibrio mytili</name>
    <dbReference type="NCBI Taxonomy" id="50718"/>
    <lineage>
        <taxon>Bacteria</taxon>
        <taxon>Pseudomonadati</taxon>
        <taxon>Pseudomonadota</taxon>
        <taxon>Gammaproteobacteria</taxon>
        <taxon>Vibrionales</taxon>
        <taxon>Vibrionaceae</taxon>
        <taxon>Vibrio</taxon>
    </lineage>
</organism>
<dbReference type="AlphaFoldDB" id="A0A0C3EBZ8"/>
<evidence type="ECO:0000256" key="1">
    <source>
        <dbReference type="SAM" id="SignalP"/>
    </source>
</evidence>
<dbReference type="Proteomes" id="UP000031977">
    <property type="component" value="Unassembled WGS sequence"/>
</dbReference>
<gene>
    <name evidence="2" type="ORF">SU60_04115</name>
</gene>
<evidence type="ECO:0000313" key="2">
    <source>
        <dbReference type="EMBL" id="KIN11958.1"/>
    </source>
</evidence>
<feature type="signal peptide" evidence="1">
    <location>
        <begin position="1"/>
        <end position="31"/>
    </location>
</feature>
<dbReference type="EMBL" id="JXOK01000009">
    <property type="protein sequence ID" value="KIN11958.1"/>
    <property type="molecule type" value="Genomic_DNA"/>
</dbReference>
<comment type="caution">
    <text evidence="2">The sequence shown here is derived from an EMBL/GenBank/DDBJ whole genome shotgun (WGS) entry which is preliminary data.</text>
</comment>
<keyword evidence="3" id="KW-1185">Reference proteome</keyword>
<protein>
    <submittedName>
        <fullName evidence="2">Uncharacterized protein</fullName>
    </submittedName>
</protein>
<dbReference type="STRING" id="50718.SU60_04115"/>
<evidence type="ECO:0000313" key="3">
    <source>
        <dbReference type="Proteomes" id="UP000031977"/>
    </source>
</evidence>